<dbReference type="InterPro" id="IPR042099">
    <property type="entry name" value="ANL_N_sf"/>
</dbReference>
<comment type="similarity">
    <text evidence="1">Belongs to the ATP-dependent AMP-binding enzyme family.</text>
</comment>
<dbReference type="InterPro" id="IPR002123">
    <property type="entry name" value="Plipid/glycerol_acylTrfase"/>
</dbReference>
<dbReference type="PROSITE" id="PS00455">
    <property type="entry name" value="AMP_BINDING"/>
    <property type="match status" value="1"/>
</dbReference>
<reference evidence="4 5" key="1">
    <citation type="submission" date="2022-09" db="EMBL/GenBank/DDBJ databases">
        <authorList>
            <person name="Giprobiosintez L."/>
        </authorList>
    </citation>
    <scope>NUCLEOTIDE SEQUENCE [LARGE SCALE GENOMIC DNA]</scope>
    <source>
        <strain evidence="5">VKPM-B-12549 (GBS-15)</strain>
    </source>
</reference>
<dbReference type="Pfam" id="PF01553">
    <property type="entry name" value="Acyltransferase"/>
    <property type="match status" value="1"/>
</dbReference>
<dbReference type="RefSeq" id="WP_198323285.1">
    <property type="nucleotide sequence ID" value="NZ_CP104311.1"/>
</dbReference>
<dbReference type="PANTHER" id="PTHR43201:SF5">
    <property type="entry name" value="MEDIUM-CHAIN ACYL-COA LIGASE ACSF2, MITOCHONDRIAL"/>
    <property type="match status" value="1"/>
</dbReference>
<gene>
    <name evidence="4" type="ORF">N4J17_10395</name>
</gene>
<dbReference type="InterPro" id="IPR036736">
    <property type="entry name" value="ACP-like_sf"/>
</dbReference>
<evidence type="ECO:0000313" key="5">
    <source>
        <dbReference type="Proteomes" id="UP001359308"/>
    </source>
</evidence>
<dbReference type="InterPro" id="IPR009081">
    <property type="entry name" value="PP-bd_ACP"/>
</dbReference>
<dbReference type="InterPro" id="IPR020845">
    <property type="entry name" value="AMP-binding_CS"/>
</dbReference>
<dbReference type="SUPFAM" id="SSF47336">
    <property type="entry name" value="ACP-like"/>
    <property type="match status" value="1"/>
</dbReference>
<proteinExistence type="inferred from homology"/>
<organism evidence="4 5">
    <name type="scientific">Methylococcus capsulatus</name>
    <dbReference type="NCBI Taxonomy" id="414"/>
    <lineage>
        <taxon>Bacteria</taxon>
        <taxon>Pseudomonadati</taxon>
        <taxon>Pseudomonadota</taxon>
        <taxon>Gammaproteobacteria</taxon>
        <taxon>Methylococcales</taxon>
        <taxon>Methylococcaceae</taxon>
        <taxon>Methylococcus</taxon>
    </lineage>
</organism>
<evidence type="ECO:0000256" key="2">
    <source>
        <dbReference type="ARBA" id="ARBA00022598"/>
    </source>
</evidence>
<name>A0ABZ2F3A3_METCP</name>
<dbReference type="Pfam" id="PF00501">
    <property type="entry name" value="AMP-binding"/>
    <property type="match status" value="1"/>
</dbReference>
<dbReference type="Gene3D" id="3.30.300.30">
    <property type="match status" value="1"/>
</dbReference>
<sequence length="810" mass="87951">METVASISEFLDGVVGRYGPRLAIQYRPRYRTLRWSYLELGTHAAKLTSLLDRHSVGCGDRVFLFAENSPHWVAAFFAIAARGAVVVPLNPRSPPEQLANLVRSAGPSLVLASPRCHWESAPLPVADIERLGTVPTDRPAAPTGPAQLAEIIYTSGTTGDPKGVMLTHANLLSDLSAVARAVPLAPDDHVLSLVPLFHVYGQMTSLFCPLAAGCPVSYLTAPTTRSVLDALAHTPATHLVAVPEVLKTMLDRLEARLGGIPVFLRPLLRGRIRAQISKSLRTLVCGGAPLDPIVEEKWWALGFEVLQGYGLTETSPVIAANTPQAHRIGSVGKPLAEVELRIAPDGEILVKGPMVMAGYFGDPARTEAAFTDGWLKTDDVGRLDADGFLYVYGRKRYMILGPGGENVFPEDIEAVLNRTAGVTDCAVVGLESGGRTLIHAVLLADEARAAGIVAEANRHLAPHQRIVSWSVWPDADFPRAVTRKVKKDEVLRRLRREPSAQAGPAGRTTPLRLLLAQVAGTEASALSDDTRLIPDLGLDSLLRIELVARIEEDLGVCLDETDVGPQTTVADLEALLVNRRGRMPQLAAYPRWSLSPLASKLRPLAQKIFLQWWIAPFCRLRISGWEHLAALEGPVIFMANHRSYLDSAIATFALPERFRYRLAIAAATGVLYTRYRWAVPVGELALNAFPLPSEPDENIRPGLELVGHLLDDGWNVLIFPEGQMNRSGLGIQPLRRGAGTIAVDMGVPVVPMVIEGTERVMPPGKIVPRAVAPVSVRFGAPLRGGETEPYGRMLTRIEEALRRLLQNPSP</sequence>
<dbReference type="Gene3D" id="1.10.1200.10">
    <property type="entry name" value="ACP-like"/>
    <property type="match status" value="1"/>
</dbReference>
<dbReference type="PANTHER" id="PTHR43201">
    <property type="entry name" value="ACYL-COA SYNTHETASE"/>
    <property type="match status" value="1"/>
</dbReference>
<dbReference type="SUPFAM" id="SSF69593">
    <property type="entry name" value="Glycerol-3-phosphate (1)-acyltransferase"/>
    <property type="match status" value="1"/>
</dbReference>
<dbReference type="CDD" id="cd07989">
    <property type="entry name" value="LPLAT_AGPAT-like"/>
    <property type="match status" value="1"/>
</dbReference>
<protein>
    <submittedName>
        <fullName evidence="4">AMP-binding protein</fullName>
    </submittedName>
</protein>
<dbReference type="Gene3D" id="3.40.50.12780">
    <property type="entry name" value="N-terminal domain of ligase-like"/>
    <property type="match status" value="1"/>
</dbReference>
<evidence type="ECO:0000313" key="4">
    <source>
        <dbReference type="EMBL" id="WWF00889.1"/>
    </source>
</evidence>
<dbReference type="PROSITE" id="PS50075">
    <property type="entry name" value="CARRIER"/>
    <property type="match status" value="1"/>
</dbReference>
<dbReference type="SUPFAM" id="SSF56801">
    <property type="entry name" value="Acetyl-CoA synthetase-like"/>
    <property type="match status" value="1"/>
</dbReference>
<dbReference type="InterPro" id="IPR000873">
    <property type="entry name" value="AMP-dep_synth/lig_dom"/>
</dbReference>
<evidence type="ECO:0000256" key="1">
    <source>
        <dbReference type="ARBA" id="ARBA00006432"/>
    </source>
</evidence>
<keyword evidence="5" id="KW-1185">Reference proteome</keyword>
<dbReference type="SMART" id="SM00563">
    <property type="entry name" value="PlsC"/>
    <property type="match status" value="1"/>
</dbReference>
<dbReference type="InterPro" id="IPR045851">
    <property type="entry name" value="AMP-bd_C_sf"/>
</dbReference>
<feature type="domain" description="Carrier" evidence="3">
    <location>
        <begin position="505"/>
        <end position="580"/>
    </location>
</feature>
<dbReference type="Pfam" id="PF00550">
    <property type="entry name" value="PP-binding"/>
    <property type="match status" value="1"/>
</dbReference>
<evidence type="ECO:0000259" key="3">
    <source>
        <dbReference type="PROSITE" id="PS50075"/>
    </source>
</evidence>
<dbReference type="Proteomes" id="UP001359308">
    <property type="component" value="Chromosome"/>
</dbReference>
<accession>A0ABZ2F3A3</accession>
<keyword evidence="2" id="KW-0436">Ligase</keyword>
<dbReference type="EMBL" id="CP104311">
    <property type="protein sequence ID" value="WWF00889.1"/>
    <property type="molecule type" value="Genomic_DNA"/>
</dbReference>